<dbReference type="AlphaFoldDB" id="F0GVU1"/>
<comment type="caution">
    <text evidence="2">The sequence shown here is derived from an EMBL/GenBank/DDBJ whole genome shotgun (WGS) entry which is preliminary data.</text>
</comment>
<dbReference type="InterPro" id="IPR037523">
    <property type="entry name" value="VOC_core"/>
</dbReference>
<evidence type="ECO:0000313" key="3">
    <source>
        <dbReference type="Proteomes" id="UP000005286"/>
    </source>
</evidence>
<name>F0GVU1_9FIRM</name>
<evidence type="ECO:0000259" key="1">
    <source>
        <dbReference type="PROSITE" id="PS51819"/>
    </source>
</evidence>
<feature type="domain" description="VOC" evidence="1">
    <location>
        <begin position="2"/>
        <end position="127"/>
    </location>
</feature>
<dbReference type="PATRIC" id="fig|879305.3.peg.922"/>
<dbReference type="PANTHER" id="PTHR36113">
    <property type="entry name" value="LYASE, PUTATIVE-RELATED-RELATED"/>
    <property type="match status" value="1"/>
</dbReference>
<keyword evidence="3" id="KW-1185">Reference proteome</keyword>
<organism evidence="2 3">
    <name type="scientific">Anaerococcus prevotii ACS-065-V-Col13</name>
    <dbReference type="NCBI Taxonomy" id="879305"/>
    <lineage>
        <taxon>Bacteria</taxon>
        <taxon>Bacillati</taxon>
        <taxon>Bacillota</taxon>
        <taxon>Tissierellia</taxon>
        <taxon>Tissierellales</taxon>
        <taxon>Peptoniphilaceae</taxon>
        <taxon>Anaerococcus</taxon>
    </lineage>
</organism>
<dbReference type="RefSeq" id="WP_004834885.1">
    <property type="nucleotide sequence ID" value="NZ_AEXM01000018.1"/>
</dbReference>
<dbReference type="STRING" id="879305.HMPREF9290_0697"/>
<dbReference type="SUPFAM" id="SSF54593">
    <property type="entry name" value="Glyoxalase/Bleomycin resistance protein/Dihydroxybiphenyl dioxygenase"/>
    <property type="match status" value="1"/>
</dbReference>
<dbReference type="InterPro" id="IPR004360">
    <property type="entry name" value="Glyas_Fos-R_dOase_dom"/>
</dbReference>
<dbReference type="PANTHER" id="PTHR36113:SF1">
    <property type="entry name" value="GLYOXALASE_BLEOMYCIN RESISTANCE PROTEIN_DIOXYGENASE"/>
    <property type="match status" value="1"/>
</dbReference>
<dbReference type="Proteomes" id="UP000005286">
    <property type="component" value="Unassembled WGS sequence"/>
</dbReference>
<sequence>MKIEHIAMYVRDLEEAKSFFEKYFKARSGDLYHNKTSDFKSYFLSFDDDTRLEIMTSPDMIDQKKDQKRTGLAHLAFSLGSKDKVNELTKRLENDGYKVISGPRITGDGYYESAILAFEENIIELTI</sequence>
<evidence type="ECO:0000313" key="2">
    <source>
        <dbReference type="EMBL" id="EGC82063.1"/>
    </source>
</evidence>
<dbReference type="Gene3D" id="3.10.180.10">
    <property type="entry name" value="2,3-Dihydroxybiphenyl 1,2-Dioxygenase, domain 1"/>
    <property type="match status" value="1"/>
</dbReference>
<proteinExistence type="predicted"/>
<dbReference type="InterPro" id="IPR029068">
    <property type="entry name" value="Glyas_Bleomycin-R_OHBP_Dase"/>
</dbReference>
<dbReference type="Pfam" id="PF00903">
    <property type="entry name" value="Glyoxalase"/>
    <property type="match status" value="1"/>
</dbReference>
<dbReference type="PROSITE" id="PS51819">
    <property type="entry name" value="VOC"/>
    <property type="match status" value="1"/>
</dbReference>
<gene>
    <name evidence="2" type="ORF">HMPREF9290_0697</name>
</gene>
<reference evidence="2 3" key="1">
    <citation type="submission" date="2011-01" db="EMBL/GenBank/DDBJ databases">
        <authorList>
            <person name="Durkin A.S."/>
            <person name="Madupu R."/>
            <person name="Torralba M."/>
            <person name="Gillis M."/>
            <person name="Methe B."/>
            <person name="Sutton G."/>
            <person name="Nelson K.E."/>
        </authorList>
    </citation>
    <scope>NUCLEOTIDE SEQUENCE [LARGE SCALE GENOMIC DNA]</scope>
    <source>
        <strain evidence="2 3">ACS-065-V-Col13</strain>
    </source>
</reference>
<dbReference type="InterPro" id="IPR051332">
    <property type="entry name" value="Fosfomycin_Res_Enzymes"/>
</dbReference>
<dbReference type="eggNOG" id="COG0346">
    <property type="taxonomic scope" value="Bacteria"/>
</dbReference>
<accession>F0GVU1</accession>
<protein>
    <submittedName>
        <fullName evidence="2">Glyoxalase family protein</fullName>
    </submittedName>
</protein>
<dbReference type="EMBL" id="AEXM01000018">
    <property type="protein sequence ID" value="EGC82063.1"/>
    <property type="molecule type" value="Genomic_DNA"/>
</dbReference>